<sequence>MEPLGLLRTNYRMFRMDRIQKYRPRRSTHGYHEHMLKAFLVRSLQKETDLRKMVVRFDQNMICYIRYKKYYHEWSSEKEVAG</sequence>
<dbReference type="Proteomes" id="UP000317593">
    <property type="component" value="Unassembled WGS sequence"/>
</dbReference>
<reference evidence="1 2" key="1">
    <citation type="submission" date="2017-05" db="EMBL/GenBank/DDBJ databases">
        <authorList>
            <person name="Varghese N."/>
            <person name="Submissions S."/>
        </authorList>
    </citation>
    <scope>NUCLEOTIDE SEQUENCE [LARGE SCALE GENOMIC DNA]</scope>
    <source>
        <strain evidence="1 2">DSM 21194</strain>
    </source>
</reference>
<keyword evidence="2" id="KW-1185">Reference proteome</keyword>
<dbReference type="EMBL" id="FXTH01000003">
    <property type="protein sequence ID" value="SMO46349.1"/>
    <property type="molecule type" value="Genomic_DNA"/>
</dbReference>
<gene>
    <name evidence="1" type="ORF">SAMN06265218_103105</name>
</gene>
<evidence type="ECO:0000313" key="2">
    <source>
        <dbReference type="Proteomes" id="UP000317593"/>
    </source>
</evidence>
<evidence type="ECO:0000313" key="1">
    <source>
        <dbReference type="EMBL" id="SMO46349.1"/>
    </source>
</evidence>
<dbReference type="AlphaFoldDB" id="A0A521BH44"/>
<protein>
    <submittedName>
        <fullName evidence="1">WYL domain-containing protein</fullName>
    </submittedName>
</protein>
<dbReference type="RefSeq" id="WP_142713334.1">
    <property type="nucleotide sequence ID" value="NZ_FXTH01000003.1"/>
</dbReference>
<accession>A0A521BH44</accession>
<proteinExistence type="predicted"/>
<organism evidence="1 2">
    <name type="scientific">Fodinibius sediminis</name>
    <dbReference type="NCBI Taxonomy" id="1214077"/>
    <lineage>
        <taxon>Bacteria</taxon>
        <taxon>Pseudomonadati</taxon>
        <taxon>Balneolota</taxon>
        <taxon>Balneolia</taxon>
        <taxon>Balneolales</taxon>
        <taxon>Balneolaceae</taxon>
        <taxon>Fodinibius</taxon>
    </lineage>
</organism>
<name>A0A521BH44_9BACT</name>